<dbReference type="PANTHER" id="PTHR35371:SF1">
    <property type="entry name" value="BLR7753 PROTEIN"/>
    <property type="match status" value="1"/>
</dbReference>
<gene>
    <name evidence="6" type="ORF">DSM110277_00789</name>
</gene>
<keyword evidence="3 5" id="KW-1133">Transmembrane helix</keyword>
<reference evidence="7" key="1">
    <citation type="journal article" date="2022" name="Microorganisms">
        <title>Beyond the ABCs#Discovery of Three New Plasmid Types in Rhodobacterales (RepQ, RepY, RepW).</title>
        <authorList>
            <person name="Freese H.M."/>
            <person name="Ringel V."/>
            <person name="Overmann J."/>
            <person name="Petersen J."/>
        </authorList>
    </citation>
    <scope>NUCLEOTIDE SEQUENCE [LARGE SCALE GENOMIC DNA]</scope>
    <source>
        <strain evidence="7">DSM 110277</strain>
    </source>
</reference>
<evidence type="ECO:0000256" key="4">
    <source>
        <dbReference type="ARBA" id="ARBA00023136"/>
    </source>
</evidence>
<evidence type="ECO:0000256" key="5">
    <source>
        <dbReference type="SAM" id="Phobius"/>
    </source>
</evidence>
<accession>A0AAX3A9P1</accession>
<evidence type="ECO:0000256" key="3">
    <source>
        <dbReference type="ARBA" id="ARBA00022989"/>
    </source>
</evidence>
<comment type="subcellular location">
    <subcellularLocation>
        <location evidence="1">Membrane</location>
    </subcellularLocation>
</comment>
<proteinExistence type="predicted"/>
<dbReference type="Proteomes" id="UP000830781">
    <property type="component" value="Chromosome"/>
</dbReference>
<dbReference type="RefSeq" id="WP_180828696.1">
    <property type="nucleotide sequence ID" value="NZ_CP049344.1"/>
</dbReference>
<dbReference type="SUPFAM" id="SSF161084">
    <property type="entry name" value="MAPEG domain-like"/>
    <property type="match status" value="1"/>
</dbReference>
<evidence type="ECO:0000256" key="2">
    <source>
        <dbReference type="ARBA" id="ARBA00022692"/>
    </source>
</evidence>
<feature type="transmembrane region" description="Helical" evidence="5">
    <location>
        <begin position="112"/>
        <end position="130"/>
    </location>
</feature>
<feature type="transmembrane region" description="Helical" evidence="5">
    <location>
        <begin position="57"/>
        <end position="75"/>
    </location>
</feature>
<evidence type="ECO:0008006" key="8">
    <source>
        <dbReference type="Google" id="ProtNLM"/>
    </source>
</evidence>
<feature type="transmembrane region" description="Helical" evidence="5">
    <location>
        <begin position="87"/>
        <end position="106"/>
    </location>
</feature>
<evidence type="ECO:0000313" key="6">
    <source>
        <dbReference type="EMBL" id="UOA22389.1"/>
    </source>
</evidence>
<dbReference type="EMBL" id="CP084959">
    <property type="protein sequence ID" value="UOA22389.1"/>
    <property type="molecule type" value="Genomic_DNA"/>
</dbReference>
<evidence type="ECO:0000313" key="7">
    <source>
        <dbReference type="Proteomes" id="UP000830781"/>
    </source>
</evidence>
<dbReference type="PANTHER" id="PTHR35371">
    <property type="entry name" value="INNER MEMBRANE PROTEIN"/>
    <property type="match status" value="1"/>
</dbReference>
<organism evidence="6 7">
    <name type="scientific">Sulfitobacter pontiacus</name>
    <dbReference type="NCBI Taxonomy" id="60137"/>
    <lineage>
        <taxon>Bacteria</taxon>
        <taxon>Pseudomonadati</taxon>
        <taxon>Pseudomonadota</taxon>
        <taxon>Alphaproteobacteria</taxon>
        <taxon>Rhodobacterales</taxon>
        <taxon>Roseobacteraceae</taxon>
        <taxon>Sulfitobacter</taxon>
    </lineage>
</organism>
<keyword evidence="4 5" id="KW-0472">Membrane</keyword>
<dbReference type="AlphaFoldDB" id="A0AAX3A9P1"/>
<sequence length="131" mass="14109">MTPELTVLTLAALLQVVTFVAYAIPANREVGPGYTMSARDREPSKSLSDRTARLGRAFNNMFEALALFAVAVVVLQMSGQNTTYTAILAWIFLAARVAYVPAYALGLRPGRSLIWAVGLSATVLMLLAALF</sequence>
<dbReference type="GO" id="GO:0016020">
    <property type="term" value="C:membrane"/>
    <property type="evidence" value="ECO:0007669"/>
    <property type="project" value="UniProtKB-SubCell"/>
</dbReference>
<dbReference type="Gene3D" id="1.20.120.550">
    <property type="entry name" value="Membrane associated eicosanoid/glutathione metabolism-like domain"/>
    <property type="match status" value="1"/>
</dbReference>
<dbReference type="InterPro" id="IPR001129">
    <property type="entry name" value="Membr-assoc_MAPEG"/>
</dbReference>
<dbReference type="Pfam" id="PF01124">
    <property type="entry name" value="MAPEG"/>
    <property type="match status" value="1"/>
</dbReference>
<evidence type="ECO:0000256" key="1">
    <source>
        <dbReference type="ARBA" id="ARBA00004370"/>
    </source>
</evidence>
<name>A0AAX3A9P1_9RHOB</name>
<protein>
    <recommendedName>
        <fullName evidence="8">MAPEG family protein</fullName>
    </recommendedName>
</protein>
<keyword evidence="2 5" id="KW-0812">Transmembrane</keyword>
<keyword evidence="7" id="KW-1185">Reference proteome</keyword>
<dbReference type="InterPro" id="IPR023352">
    <property type="entry name" value="MAPEG-like_dom_sf"/>
</dbReference>